<reference evidence="2 3" key="1">
    <citation type="submission" date="2024-02" db="EMBL/GenBank/DDBJ databases">
        <title>Discinaceae phylogenomics.</title>
        <authorList>
            <person name="Dirks A.C."/>
            <person name="James T.Y."/>
        </authorList>
    </citation>
    <scope>NUCLEOTIDE SEQUENCE [LARGE SCALE GENOMIC DNA]</scope>
    <source>
        <strain evidence="2 3">ACD0624</strain>
    </source>
</reference>
<name>A0ABR3G669_9PEZI</name>
<organism evidence="2 3">
    <name type="scientific">Discina gigas</name>
    <dbReference type="NCBI Taxonomy" id="1032678"/>
    <lineage>
        <taxon>Eukaryota</taxon>
        <taxon>Fungi</taxon>
        <taxon>Dikarya</taxon>
        <taxon>Ascomycota</taxon>
        <taxon>Pezizomycotina</taxon>
        <taxon>Pezizomycetes</taxon>
        <taxon>Pezizales</taxon>
        <taxon>Discinaceae</taxon>
        <taxon>Discina</taxon>
    </lineage>
</organism>
<keyword evidence="3" id="KW-1185">Reference proteome</keyword>
<feature type="region of interest" description="Disordered" evidence="1">
    <location>
        <begin position="16"/>
        <end position="45"/>
    </location>
</feature>
<evidence type="ECO:0000313" key="2">
    <source>
        <dbReference type="EMBL" id="KAL0631446.1"/>
    </source>
</evidence>
<evidence type="ECO:0000313" key="3">
    <source>
        <dbReference type="Proteomes" id="UP001447188"/>
    </source>
</evidence>
<feature type="compositionally biased region" description="Acidic residues" evidence="1">
    <location>
        <begin position="222"/>
        <end position="232"/>
    </location>
</feature>
<feature type="compositionally biased region" description="Low complexity" evidence="1">
    <location>
        <begin position="30"/>
        <end position="39"/>
    </location>
</feature>
<sequence>MSRFDYFEWVALSKDAKPHLGTQPPPISSPPISSSRLSMLPPPPPVESEFPPRLTTGITRHRSLLTTPHVVPHITRPPQPRPPSFVLKEQWRLRSYRYDQSENIRAGKKADPTADWATVARELGKYVVSTAALDILVMDESTTINFLSPPDPTAEPDHVPYIIATSSTCYTDLNFKENSSTTVTALYTSVLNLNTDSQFRKRPQDESGQFQRKRNKQQPALQDDDTPIEFDG</sequence>
<proteinExistence type="predicted"/>
<comment type="caution">
    <text evidence="2">The sequence shown here is derived from an EMBL/GenBank/DDBJ whole genome shotgun (WGS) entry which is preliminary data.</text>
</comment>
<protein>
    <submittedName>
        <fullName evidence="2">Uncharacterized protein</fullName>
    </submittedName>
</protein>
<dbReference type="EMBL" id="JBBBZM010000249">
    <property type="protein sequence ID" value="KAL0631446.1"/>
    <property type="molecule type" value="Genomic_DNA"/>
</dbReference>
<dbReference type="Proteomes" id="UP001447188">
    <property type="component" value="Unassembled WGS sequence"/>
</dbReference>
<evidence type="ECO:0000256" key="1">
    <source>
        <dbReference type="SAM" id="MobiDB-lite"/>
    </source>
</evidence>
<gene>
    <name evidence="2" type="ORF">Q9L58_009691</name>
</gene>
<feature type="region of interest" description="Disordered" evidence="1">
    <location>
        <begin position="199"/>
        <end position="232"/>
    </location>
</feature>
<accession>A0ABR3G669</accession>